<dbReference type="PROSITE" id="PS00584">
    <property type="entry name" value="PFKB_KINASES_2"/>
    <property type="match status" value="1"/>
</dbReference>
<sequence>MITVGGFNTAIDRLIRVDALRCGEINRALDEQVYPGGKGLHVAQTIAALGERVQLVGLVDAAHRNLIAQHLSKRGTLFHGVEIGASIRTCLAVQDASGRITEVLGQGPQLSAAQRDDLLLTFRRCIDESDLLVLSGSLPRGMAETTYAELVAQVHAMGKRCMVDASGKVMRHAWQAQPFLVKPNRDEITELLGRPVDDLAAAADAALELFSRGVTMPVVSMGAMGAIAVDASGVWHASIELTDIRNTVGSGDCLLAGLAVGTVRGMKLEQTLRLGVACGAANAAAEETGYVERKIVERLLPQVRVQRLADAVKRSSAESM</sequence>
<accession>A0ABW8K7B0</accession>
<protein>
    <recommendedName>
        <fullName evidence="6">Phosphofructokinase</fullName>
    </recommendedName>
</protein>
<evidence type="ECO:0000256" key="3">
    <source>
        <dbReference type="ARBA" id="ARBA00022741"/>
    </source>
</evidence>
<dbReference type="EMBL" id="JADIKD010000010">
    <property type="protein sequence ID" value="MFK2917842.1"/>
    <property type="molecule type" value="Genomic_DNA"/>
</dbReference>
<keyword evidence="4 8" id="KW-0418">Kinase</keyword>
<reference evidence="8 9" key="1">
    <citation type="submission" date="2020-10" db="EMBL/GenBank/DDBJ databases">
        <title>Phylogeny of dyella-like bacteria.</title>
        <authorList>
            <person name="Fu J."/>
        </authorList>
    </citation>
    <scope>NUCLEOTIDE SEQUENCE [LARGE SCALE GENOMIC DNA]</scope>
    <source>
        <strain evidence="8 9">BB4</strain>
    </source>
</reference>
<name>A0ABW8K7B0_9GAMM</name>
<dbReference type="PANTHER" id="PTHR46566">
    <property type="entry name" value="1-PHOSPHOFRUCTOKINASE-RELATED"/>
    <property type="match status" value="1"/>
</dbReference>
<keyword evidence="9" id="KW-1185">Reference proteome</keyword>
<dbReference type="Pfam" id="PF00294">
    <property type="entry name" value="PfkB"/>
    <property type="match status" value="1"/>
</dbReference>
<evidence type="ECO:0000313" key="8">
    <source>
        <dbReference type="EMBL" id="MFK2917842.1"/>
    </source>
</evidence>
<evidence type="ECO:0000259" key="7">
    <source>
        <dbReference type="Pfam" id="PF00294"/>
    </source>
</evidence>
<evidence type="ECO:0000256" key="1">
    <source>
        <dbReference type="ARBA" id="ARBA00010688"/>
    </source>
</evidence>
<dbReference type="PIRSF" id="PIRSF000535">
    <property type="entry name" value="1PFK/6PFK/LacC"/>
    <property type="match status" value="1"/>
</dbReference>
<dbReference type="InterPro" id="IPR029056">
    <property type="entry name" value="Ribokinase-like"/>
</dbReference>
<keyword evidence="3" id="KW-0547">Nucleotide-binding</keyword>
<feature type="domain" description="Carbohydrate kinase PfkB" evidence="7">
    <location>
        <begin position="11"/>
        <end position="289"/>
    </location>
</feature>
<keyword evidence="2 6" id="KW-0808">Transferase</keyword>
<keyword evidence="5" id="KW-0067">ATP-binding</keyword>
<dbReference type="InterPro" id="IPR011611">
    <property type="entry name" value="PfkB_dom"/>
</dbReference>
<dbReference type="InterPro" id="IPR002173">
    <property type="entry name" value="Carboh/pur_kinase_PfkB_CS"/>
</dbReference>
<dbReference type="PANTHER" id="PTHR46566:SF2">
    <property type="entry name" value="ATP-DEPENDENT 6-PHOSPHOFRUCTOKINASE ISOZYME 2"/>
    <property type="match status" value="1"/>
</dbReference>
<comment type="caution">
    <text evidence="8">The sequence shown here is derived from an EMBL/GenBank/DDBJ whole genome shotgun (WGS) entry which is preliminary data.</text>
</comment>
<organism evidence="8 9">
    <name type="scientific">Dyella koreensis</name>
    <dbReference type="NCBI Taxonomy" id="311235"/>
    <lineage>
        <taxon>Bacteria</taxon>
        <taxon>Pseudomonadati</taxon>
        <taxon>Pseudomonadota</taxon>
        <taxon>Gammaproteobacteria</taxon>
        <taxon>Lysobacterales</taxon>
        <taxon>Rhodanobacteraceae</taxon>
        <taxon>Dyella</taxon>
    </lineage>
</organism>
<dbReference type="NCBIfam" id="TIGR03168">
    <property type="entry name" value="1-PFK"/>
    <property type="match status" value="1"/>
</dbReference>
<evidence type="ECO:0000256" key="4">
    <source>
        <dbReference type="ARBA" id="ARBA00022777"/>
    </source>
</evidence>
<evidence type="ECO:0000256" key="2">
    <source>
        <dbReference type="ARBA" id="ARBA00022679"/>
    </source>
</evidence>
<comment type="similarity">
    <text evidence="1 6">Belongs to the carbohydrate kinase PfkB family.</text>
</comment>
<evidence type="ECO:0000256" key="5">
    <source>
        <dbReference type="ARBA" id="ARBA00022840"/>
    </source>
</evidence>
<dbReference type="SUPFAM" id="SSF53613">
    <property type="entry name" value="Ribokinase-like"/>
    <property type="match status" value="1"/>
</dbReference>
<dbReference type="RefSeq" id="WP_379986590.1">
    <property type="nucleotide sequence ID" value="NZ_JADIKD010000010.1"/>
</dbReference>
<dbReference type="Proteomes" id="UP001620408">
    <property type="component" value="Unassembled WGS sequence"/>
</dbReference>
<dbReference type="CDD" id="cd01164">
    <property type="entry name" value="FruK_PfkB_like"/>
    <property type="match status" value="1"/>
</dbReference>
<dbReference type="GO" id="GO:0016301">
    <property type="term" value="F:kinase activity"/>
    <property type="evidence" value="ECO:0007669"/>
    <property type="project" value="UniProtKB-KW"/>
</dbReference>
<dbReference type="Gene3D" id="3.40.1190.20">
    <property type="match status" value="1"/>
</dbReference>
<evidence type="ECO:0000256" key="6">
    <source>
        <dbReference type="PIRNR" id="PIRNR000535"/>
    </source>
</evidence>
<gene>
    <name evidence="8" type="ORF">ISS97_11270</name>
</gene>
<proteinExistence type="inferred from homology"/>
<dbReference type="InterPro" id="IPR017583">
    <property type="entry name" value="Tagatose/fructose_Pkinase"/>
</dbReference>
<evidence type="ECO:0000313" key="9">
    <source>
        <dbReference type="Proteomes" id="UP001620408"/>
    </source>
</evidence>